<dbReference type="RefSeq" id="WP_369248936.1">
    <property type="nucleotide sequence ID" value="NZ_CP163443.1"/>
</dbReference>
<dbReference type="EMBL" id="CP163443">
    <property type="protein sequence ID" value="XDQ55803.1"/>
    <property type="molecule type" value="Genomic_DNA"/>
</dbReference>
<dbReference type="InterPro" id="IPR003646">
    <property type="entry name" value="SH3-like_bac-type"/>
</dbReference>
<feature type="compositionally biased region" description="Basic residues" evidence="1">
    <location>
        <begin position="65"/>
        <end position="96"/>
    </location>
</feature>
<reference evidence="4" key="1">
    <citation type="submission" date="2024-07" db="EMBL/GenBank/DDBJ databases">
        <authorList>
            <person name="Yu S.T."/>
        </authorList>
    </citation>
    <scope>NUCLEOTIDE SEQUENCE</scope>
    <source>
        <strain evidence="4">R41</strain>
    </source>
</reference>
<gene>
    <name evidence="4" type="ORF">AB5J53_31135</name>
</gene>
<dbReference type="AlphaFoldDB" id="A0AB39RMT6"/>
<keyword evidence="2" id="KW-0732">Signal</keyword>
<dbReference type="Pfam" id="PF08239">
    <property type="entry name" value="SH3_3"/>
    <property type="match status" value="1"/>
</dbReference>
<protein>
    <submittedName>
        <fullName evidence="4">SH3 domain-containing protein</fullName>
    </submittedName>
</protein>
<organism evidence="4">
    <name type="scientific">Streptomyces sp. R41</name>
    <dbReference type="NCBI Taxonomy" id="3238632"/>
    <lineage>
        <taxon>Bacteria</taxon>
        <taxon>Bacillati</taxon>
        <taxon>Actinomycetota</taxon>
        <taxon>Actinomycetes</taxon>
        <taxon>Kitasatosporales</taxon>
        <taxon>Streptomycetaceae</taxon>
        <taxon>Streptomyces</taxon>
    </lineage>
</organism>
<proteinExistence type="predicted"/>
<feature type="domain" description="SH3b" evidence="3">
    <location>
        <begin position="110"/>
        <end position="164"/>
    </location>
</feature>
<feature type="compositionally biased region" description="Polar residues" evidence="1">
    <location>
        <begin position="45"/>
        <end position="57"/>
    </location>
</feature>
<evidence type="ECO:0000256" key="2">
    <source>
        <dbReference type="SAM" id="SignalP"/>
    </source>
</evidence>
<accession>A0AB39RMT6</accession>
<sequence>MIRRTLRNGLVAAIAAVAVFPVTAVASAAPAAQAPDWVTPTQISTPSWYPTAPQSSIPGLPGARHAQHKAPKRHARRHVTTHVRHHVTRHARRHVTTHTWGRVATHHFRLNVRSGPGTGYRVIGSRPIGHVVTITCKKRGSNVLGNRRWYKLAHHKGYVSARYVHNRSAVRWC</sequence>
<feature type="signal peptide" evidence="2">
    <location>
        <begin position="1"/>
        <end position="28"/>
    </location>
</feature>
<feature type="region of interest" description="Disordered" evidence="1">
    <location>
        <begin position="45"/>
        <end position="96"/>
    </location>
</feature>
<dbReference type="Gene3D" id="2.30.30.40">
    <property type="entry name" value="SH3 Domains"/>
    <property type="match status" value="1"/>
</dbReference>
<evidence type="ECO:0000256" key="1">
    <source>
        <dbReference type="SAM" id="MobiDB-lite"/>
    </source>
</evidence>
<evidence type="ECO:0000259" key="3">
    <source>
        <dbReference type="Pfam" id="PF08239"/>
    </source>
</evidence>
<feature type="chain" id="PRO_5044317488" evidence="2">
    <location>
        <begin position="29"/>
        <end position="173"/>
    </location>
</feature>
<evidence type="ECO:0000313" key="4">
    <source>
        <dbReference type="EMBL" id="XDQ55803.1"/>
    </source>
</evidence>
<name>A0AB39RMT6_9ACTN</name>